<dbReference type="SUPFAM" id="SSF100950">
    <property type="entry name" value="NagB/RpiA/CoA transferase-like"/>
    <property type="match status" value="1"/>
</dbReference>
<evidence type="ECO:0000256" key="2">
    <source>
        <dbReference type="ARBA" id="ARBA00023277"/>
    </source>
</evidence>
<organism evidence="4 5">
    <name type="scientific">Faecalicoccus pleomorphus</name>
    <dbReference type="NCBI Taxonomy" id="1323"/>
    <lineage>
        <taxon>Bacteria</taxon>
        <taxon>Bacillati</taxon>
        <taxon>Bacillota</taxon>
        <taxon>Erysipelotrichia</taxon>
        <taxon>Erysipelotrichales</taxon>
        <taxon>Erysipelotrichaceae</taxon>
        <taxon>Faecalicoccus</taxon>
    </lineage>
</organism>
<evidence type="ECO:0000313" key="4">
    <source>
        <dbReference type="EMBL" id="MDB7982583.1"/>
    </source>
</evidence>
<dbReference type="InterPro" id="IPR018321">
    <property type="entry name" value="Glucosamine6P_isomerase_CS"/>
</dbReference>
<dbReference type="GO" id="GO:0019262">
    <property type="term" value="P:N-acetylneuraminate catabolic process"/>
    <property type="evidence" value="ECO:0007669"/>
    <property type="project" value="TreeGrafter"/>
</dbReference>
<sequence length="249" mass="28034">MRIVVEKDYESMSKAVADHIIEMIKKKPNALIELPGGDTPLGIFKELVNASKTRNVDFSKCFFVSLDEWENLGYETKGSCKQTLFDYLYKQLPIDLEKQVCFFDGKADLEKECQRVDQFIFDHGNLDLAVLGIGMNGHVGFNEPGVDENQYCTIVPLDAVTQSVSIKYFGEQLNVAHGITLGFKHFLNAKEVILIADSERKADIVQKVIEGPLKNEVPASLIRKVKNSTIYLDRQASKKLKHQSLEAGY</sequence>
<keyword evidence="2" id="KW-0119">Carbohydrate metabolism</keyword>
<dbReference type="PANTHER" id="PTHR11280:SF5">
    <property type="entry name" value="GLUCOSAMINE-6-PHOSPHATE ISOMERASE"/>
    <property type="match status" value="1"/>
</dbReference>
<dbReference type="GO" id="GO:0005737">
    <property type="term" value="C:cytoplasm"/>
    <property type="evidence" value="ECO:0007669"/>
    <property type="project" value="TreeGrafter"/>
</dbReference>
<dbReference type="GO" id="GO:0006046">
    <property type="term" value="P:N-acetylglucosamine catabolic process"/>
    <property type="evidence" value="ECO:0007669"/>
    <property type="project" value="TreeGrafter"/>
</dbReference>
<evidence type="ECO:0000259" key="3">
    <source>
        <dbReference type="Pfam" id="PF01182"/>
    </source>
</evidence>
<keyword evidence="1" id="KW-0378">Hydrolase</keyword>
<dbReference type="EMBL" id="JAQLXO010000011">
    <property type="protein sequence ID" value="MDB7982583.1"/>
    <property type="molecule type" value="Genomic_DNA"/>
</dbReference>
<dbReference type="AlphaFoldDB" id="A0AAW6CSL0"/>
<name>A0AAW6CSL0_9FIRM</name>
<dbReference type="GO" id="GO:0004342">
    <property type="term" value="F:glucosamine-6-phosphate deaminase activity"/>
    <property type="evidence" value="ECO:0007669"/>
    <property type="project" value="InterPro"/>
</dbReference>
<dbReference type="Pfam" id="PF01182">
    <property type="entry name" value="Glucosamine_iso"/>
    <property type="match status" value="1"/>
</dbReference>
<dbReference type="Proteomes" id="UP001212981">
    <property type="component" value="Unassembled WGS sequence"/>
</dbReference>
<comment type="caution">
    <text evidence="4">The sequence shown here is derived from an EMBL/GenBank/DDBJ whole genome shotgun (WGS) entry which is preliminary data.</text>
</comment>
<dbReference type="InterPro" id="IPR037171">
    <property type="entry name" value="NagB/RpiA_transferase-like"/>
</dbReference>
<dbReference type="GO" id="GO:0042802">
    <property type="term" value="F:identical protein binding"/>
    <property type="evidence" value="ECO:0007669"/>
    <property type="project" value="TreeGrafter"/>
</dbReference>
<dbReference type="Gene3D" id="3.40.50.1360">
    <property type="match status" value="1"/>
</dbReference>
<dbReference type="RefSeq" id="WP_272002475.1">
    <property type="nucleotide sequence ID" value="NZ_JAQLXO010000011.1"/>
</dbReference>
<dbReference type="PANTHER" id="PTHR11280">
    <property type="entry name" value="GLUCOSAMINE-6-PHOSPHATE ISOMERASE"/>
    <property type="match status" value="1"/>
</dbReference>
<proteinExistence type="predicted"/>
<feature type="domain" description="Glucosamine/galactosamine-6-phosphate isomerase" evidence="3">
    <location>
        <begin position="10"/>
        <end position="229"/>
    </location>
</feature>
<dbReference type="GO" id="GO:0005975">
    <property type="term" value="P:carbohydrate metabolic process"/>
    <property type="evidence" value="ECO:0007669"/>
    <property type="project" value="InterPro"/>
</dbReference>
<accession>A0AAW6CSL0</accession>
<gene>
    <name evidence="4" type="ORF">PND82_07120</name>
</gene>
<dbReference type="CDD" id="cd01399">
    <property type="entry name" value="GlcN6P_deaminase"/>
    <property type="match status" value="1"/>
</dbReference>
<reference evidence="4" key="1">
    <citation type="submission" date="2023-01" db="EMBL/GenBank/DDBJ databases">
        <title>Human gut microbiome strain richness.</title>
        <authorList>
            <person name="Chen-Liaw A."/>
        </authorList>
    </citation>
    <scope>NUCLEOTIDE SEQUENCE</scope>
    <source>
        <strain evidence="4">D8_m1001271B151109d0_201107</strain>
    </source>
</reference>
<dbReference type="GO" id="GO:0006043">
    <property type="term" value="P:glucosamine catabolic process"/>
    <property type="evidence" value="ECO:0007669"/>
    <property type="project" value="TreeGrafter"/>
</dbReference>
<dbReference type="PROSITE" id="PS01161">
    <property type="entry name" value="GLC_GALNAC_ISOMERASE"/>
    <property type="match status" value="1"/>
</dbReference>
<evidence type="ECO:0000313" key="5">
    <source>
        <dbReference type="Proteomes" id="UP001212981"/>
    </source>
</evidence>
<dbReference type="InterPro" id="IPR006148">
    <property type="entry name" value="Glc/Gal-6P_isomerase"/>
</dbReference>
<protein>
    <submittedName>
        <fullName evidence="4">Glucosamine-6-phosphate deaminase</fullName>
    </submittedName>
</protein>
<dbReference type="InterPro" id="IPR004547">
    <property type="entry name" value="Glucosamine6P_isomerase"/>
</dbReference>
<evidence type="ECO:0000256" key="1">
    <source>
        <dbReference type="ARBA" id="ARBA00022801"/>
    </source>
</evidence>